<comment type="caution">
    <text evidence="4">The sequence shown here is derived from an EMBL/GenBank/DDBJ whole genome shotgun (WGS) entry which is preliminary data.</text>
</comment>
<dbReference type="PANTHER" id="PTHR33221:SF4">
    <property type="entry name" value="HTH-TYPE TRANSCRIPTIONAL REPRESSOR NSRR"/>
    <property type="match status" value="1"/>
</dbReference>
<feature type="region of interest" description="Disordered" evidence="3">
    <location>
        <begin position="1"/>
        <end position="23"/>
    </location>
</feature>
<evidence type="ECO:0000256" key="3">
    <source>
        <dbReference type="SAM" id="MobiDB-lite"/>
    </source>
</evidence>
<dbReference type="SUPFAM" id="SSF46785">
    <property type="entry name" value="Winged helix' DNA-binding domain"/>
    <property type="match status" value="1"/>
</dbReference>
<dbReference type="PROSITE" id="PS51197">
    <property type="entry name" value="HTH_RRF2_2"/>
    <property type="match status" value="1"/>
</dbReference>
<dbReference type="EMBL" id="SNYN01000031">
    <property type="protein sequence ID" value="TDQ45529.1"/>
    <property type="molecule type" value="Genomic_DNA"/>
</dbReference>
<dbReference type="Gene3D" id="1.10.10.10">
    <property type="entry name" value="Winged helix-like DNA-binding domain superfamily/Winged helix DNA-binding domain"/>
    <property type="match status" value="1"/>
</dbReference>
<reference evidence="4 5" key="1">
    <citation type="submission" date="2019-03" db="EMBL/GenBank/DDBJ databases">
        <title>Genomic Encyclopedia of Type Strains, Phase IV (KMG-IV): sequencing the most valuable type-strain genomes for metagenomic binning, comparative biology and taxonomic classification.</title>
        <authorList>
            <person name="Goeker M."/>
        </authorList>
    </citation>
    <scope>NUCLEOTIDE SEQUENCE [LARGE SCALE GENOMIC DNA]</scope>
    <source>
        <strain evidence="4 5">DSM 46770</strain>
    </source>
</reference>
<evidence type="ECO:0000256" key="1">
    <source>
        <dbReference type="ARBA" id="ARBA00023125"/>
    </source>
</evidence>
<dbReference type="GO" id="GO:0003700">
    <property type="term" value="F:DNA-binding transcription factor activity"/>
    <property type="evidence" value="ECO:0007669"/>
    <property type="project" value="TreeGrafter"/>
</dbReference>
<dbReference type="InterPro" id="IPR000944">
    <property type="entry name" value="Tscrpt_reg_Rrf2"/>
</dbReference>
<comment type="cofactor">
    <cofactor evidence="2">
        <name>[2Fe-2S] cluster</name>
        <dbReference type="ChEBI" id="CHEBI:190135"/>
    </cofactor>
</comment>
<evidence type="ECO:0000256" key="2">
    <source>
        <dbReference type="ARBA" id="ARBA00034078"/>
    </source>
</evidence>
<proteinExistence type="predicted"/>
<sequence length="179" mass="18914">MGPSSPISAPNGRLRRETGLYRDGGPYGKGMRLTAFTDVSLRLVMRLAVAEDEDLLTTRAVARTLAVPYTHMAKAVARLADMGLVETRRGRGGGLRLTGAGRRASVGAIVRELEGGGDLAGCEDDPPCPLRESCRLRRALRDAREAFFASLDAVSVEALTAAPTRGILVSLGVVGHSAE</sequence>
<accession>A0A4R6UJC9</accession>
<dbReference type="AlphaFoldDB" id="A0A4R6UJC9"/>
<dbReference type="Pfam" id="PF02082">
    <property type="entry name" value="Rrf2"/>
    <property type="match status" value="1"/>
</dbReference>
<keyword evidence="5" id="KW-1185">Reference proteome</keyword>
<organism evidence="4 5">
    <name type="scientific">Actinorugispora endophytica</name>
    <dbReference type="NCBI Taxonomy" id="1605990"/>
    <lineage>
        <taxon>Bacteria</taxon>
        <taxon>Bacillati</taxon>
        <taxon>Actinomycetota</taxon>
        <taxon>Actinomycetes</taxon>
        <taxon>Streptosporangiales</taxon>
        <taxon>Nocardiopsidaceae</taxon>
        <taxon>Actinorugispora</taxon>
    </lineage>
</organism>
<dbReference type="InterPro" id="IPR036388">
    <property type="entry name" value="WH-like_DNA-bd_sf"/>
</dbReference>
<evidence type="ECO:0000313" key="4">
    <source>
        <dbReference type="EMBL" id="TDQ45529.1"/>
    </source>
</evidence>
<dbReference type="PANTHER" id="PTHR33221">
    <property type="entry name" value="WINGED HELIX-TURN-HELIX TRANSCRIPTIONAL REGULATOR, RRF2 FAMILY"/>
    <property type="match status" value="1"/>
</dbReference>
<dbReference type="InterPro" id="IPR036390">
    <property type="entry name" value="WH_DNA-bd_sf"/>
</dbReference>
<dbReference type="Proteomes" id="UP000295281">
    <property type="component" value="Unassembled WGS sequence"/>
</dbReference>
<dbReference type="GO" id="GO:0003677">
    <property type="term" value="F:DNA binding"/>
    <property type="evidence" value="ECO:0007669"/>
    <property type="project" value="UniProtKB-KW"/>
</dbReference>
<name>A0A4R6UJC9_9ACTN</name>
<keyword evidence="1" id="KW-0238">DNA-binding</keyword>
<evidence type="ECO:0000313" key="5">
    <source>
        <dbReference type="Proteomes" id="UP000295281"/>
    </source>
</evidence>
<gene>
    <name evidence="4" type="ORF">EV190_13146</name>
</gene>
<dbReference type="GO" id="GO:0005829">
    <property type="term" value="C:cytosol"/>
    <property type="evidence" value="ECO:0007669"/>
    <property type="project" value="TreeGrafter"/>
</dbReference>
<protein>
    <submittedName>
        <fullName evidence="4">BadM/Rrf2 family transcriptional regulator</fullName>
    </submittedName>
</protein>
<dbReference type="NCBIfam" id="TIGR00738">
    <property type="entry name" value="rrf2_super"/>
    <property type="match status" value="1"/>
</dbReference>